<keyword evidence="5 13" id="KW-0812">Transmembrane</keyword>
<dbReference type="GO" id="GO:0016717">
    <property type="term" value="F:oxidoreductase activity, acting on paired donors, with oxidation of a pair of donors resulting in the reduction of molecular oxygen to two molecules of water"/>
    <property type="evidence" value="ECO:0007669"/>
    <property type="project" value="InterPro"/>
</dbReference>
<dbReference type="InterPro" id="IPR015876">
    <property type="entry name" value="Acyl-CoA_DS"/>
</dbReference>
<evidence type="ECO:0000256" key="5">
    <source>
        <dbReference type="ARBA" id="ARBA00022692"/>
    </source>
</evidence>
<dbReference type="InterPro" id="IPR005804">
    <property type="entry name" value="FA_desaturase_dom"/>
</dbReference>
<dbReference type="GO" id="GO:0016020">
    <property type="term" value="C:membrane"/>
    <property type="evidence" value="ECO:0007669"/>
    <property type="project" value="UniProtKB-SubCell"/>
</dbReference>
<evidence type="ECO:0000256" key="9">
    <source>
        <dbReference type="ARBA" id="ARBA00023004"/>
    </source>
</evidence>
<sequence>MTISTPTQEKLNVTPPLKPDWPVIAFMVAVHAAVLLVFVPGTFSWAAVGVALFLHWVTGGLGITLGLHRLVTHRSFEVPKWLEYILVFFGTLSCQGGPIDWVGLHRAHHLHSDQTADPHDATKGFWWSHMMWLMYHSHAEIDIPRFTKDIADDGFYQFCQKYLFPIQVALGVLLYFVGEAVAPGLGWSFVVWGIFVRLVVVYHCTWFVNSATHKFGYRTYDSKDSSTNCWWVALTTYGEGWHNNHHAFQYSARHGLQWWEIDLTWMTIQLLQFLGIASNIKLPKPEEI</sequence>
<feature type="domain" description="Fatty acid desaturase" evidence="14">
    <location>
        <begin position="44"/>
        <end position="263"/>
    </location>
</feature>
<dbReference type="Pfam" id="PF00487">
    <property type="entry name" value="FA_desaturase"/>
    <property type="match status" value="1"/>
</dbReference>
<evidence type="ECO:0000256" key="12">
    <source>
        <dbReference type="ARBA" id="ARBA00023160"/>
    </source>
</evidence>
<keyword evidence="6" id="KW-0276">Fatty acid metabolism</keyword>
<evidence type="ECO:0000256" key="2">
    <source>
        <dbReference type="ARBA" id="ARBA00004141"/>
    </source>
</evidence>
<dbReference type="GO" id="GO:0006633">
    <property type="term" value="P:fatty acid biosynthetic process"/>
    <property type="evidence" value="ECO:0007669"/>
    <property type="project" value="UniProtKB-KW"/>
</dbReference>
<reference evidence="15" key="1">
    <citation type="journal article" date="2020" name="mSystems">
        <title>Genome- and Community-Level Interaction Insights into Carbon Utilization and Element Cycling Functions of Hydrothermarchaeota in Hydrothermal Sediment.</title>
        <authorList>
            <person name="Zhou Z."/>
            <person name="Liu Y."/>
            <person name="Xu W."/>
            <person name="Pan J."/>
            <person name="Luo Z.H."/>
            <person name="Li M."/>
        </authorList>
    </citation>
    <scope>NUCLEOTIDE SEQUENCE [LARGE SCALE GENOMIC DNA]</scope>
    <source>
        <strain evidence="15">SpSt-374</strain>
    </source>
</reference>
<protein>
    <submittedName>
        <fullName evidence="15">Acyl-CoA desaturase</fullName>
    </submittedName>
</protein>
<accession>A0A7C3VML2</accession>
<comment type="similarity">
    <text evidence="3">Belongs to the fatty acid desaturase type 2 family.</text>
</comment>
<feature type="transmembrane region" description="Helical" evidence="13">
    <location>
        <begin position="45"/>
        <end position="67"/>
    </location>
</feature>
<feature type="transmembrane region" description="Helical" evidence="13">
    <location>
        <begin position="184"/>
        <end position="208"/>
    </location>
</feature>
<keyword evidence="11 13" id="KW-0472">Membrane</keyword>
<feature type="transmembrane region" description="Helical" evidence="13">
    <location>
        <begin position="162"/>
        <end position="178"/>
    </location>
</feature>
<evidence type="ECO:0000256" key="3">
    <source>
        <dbReference type="ARBA" id="ARBA00008749"/>
    </source>
</evidence>
<dbReference type="PRINTS" id="PR00075">
    <property type="entry name" value="FACDDSATRASE"/>
</dbReference>
<evidence type="ECO:0000256" key="1">
    <source>
        <dbReference type="ARBA" id="ARBA00001954"/>
    </source>
</evidence>
<keyword evidence="12" id="KW-0275">Fatty acid biosynthesis</keyword>
<evidence type="ECO:0000259" key="14">
    <source>
        <dbReference type="Pfam" id="PF00487"/>
    </source>
</evidence>
<keyword evidence="4" id="KW-0444">Lipid biosynthesis</keyword>
<keyword evidence="7 13" id="KW-1133">Transmembrane helix</keyword>
<evidence type="ECO:0000256" key="7">
    <source>
        <dbReference type="ARBA" id="ARBA00022989"/>
    </source>
</evidence>
<dbReference type="EMBL" id="DSPX01000043">
    <property type="protein sequence ID" value="HGF99929.1"/>
    <property type="molecule type" value="Genomic_DNA"/>
</dbReference>
<name>A0A7C3VML2_9CYAN</name>
<evidence type="ECO:0000256" key="6">
    <source>
        <dbReference type="ARBA" id="ARBA00022832"/>
    </source>
</evidence>
<keyword evidence="9" id="KW-0408">Iron</keyword>
<gene>
    <name evidence="15" type="ORF">ENR15_04505</name>
</gene>
<dbReference type="CDD" id="cd03505">
    <property type="entry name" value="Delta9-FADS-like"/>
    <property type="match status" value="1"/>
</dbReference>
<keyword evidence="8" id="KW-0560">Oxidoreductase</keyword>
<organism evidence="15">
    <name type="scientific">Planktothricoides sp. SpSt-374</name>
    <dbReference type="NCBI Taxonomy" id="2282167"/>
    <lineage>
        <taxon>Bacteria</taxon>
        <taxon>Bacillati</taxon>
        <taxon>Cyanobacteriota</taxon>
        <taxon>Cyanophyceae</taxon>
        <taxon>Oscillatoriophycideae</taxon>
        <taxon>Oscillatoriales</taxon>
        <taxon>Oscillatoriaceae</taxon>
        <taxon>Planktothricoides</taxon>
    </lineage>
</organism>
<comment type="subcellular location">
    <subcellularLocation>
        <location evidence="2">Membrane</location>
        <topology evidence="2">Multi-pass membrane protein</topology>
    </subcellularLocation>
</comment>
<dbReference type="AlphaFoldDB" id="A0A7C3VML2"/>
<feature type="transmembrane region" description="Helical" evidence="13">
    <location>
        <begin position="21"/>
        <end position="39"/>
    </location>
</feature>
<dbReference type="PANTHER" id="PTHR11351">
    <property type="entry name" value="ACYL-COA DESATURASE"/>
    <property type="match status" value="1"/>
</dbReference>
<evidence type="ECO:0000256" key="11">
    <source>
        <dbReference type="ARBA" id="ARBA00023136"/>
    </source>
</evidence>
<dbReference type="PANTHER" id="PTHR11351:SF31">
    <property type="entry name" value="DESATURASE 1, ISOFORM A-RELATED"/>
    <property type="match status" value="1"/>
</dbReference>
<keyword evidence="10" id="KW-0443">Lipid metabolism</keyword>
<evidence type="ECO:0000256" key="13">
    <source>
        <dbReference type="SAM" id="Phobius"/>
    </source>
</evidence>
<proteinExistence type="inferred from homology"/>
<comment type="cofactor">
    <cofactor evidence="1">
        <name>Fe(2+)</name>
        <dbReference type="ChEBI" id="CHEBI:29033"/>
    </cofactor>
</comment>
<evidence type="ECO:0000256" key="4">
    <source>
        <dbReference type="ARBA" id="ARBA00022516"/>
    </source>
</evidence>
<evidence type="ECO:0000256" key="10">
    <source>
        <dbReference type="ARBA" id="ARBA00023098"/>
    </source>
</evidence>
<evidence type="ECO:0000256" key="8">
    <source>
        <dbReference type="ARBA" id="ARBA00023002"/>
    </source>
</evidence>
<comment type="caution">
    <text evidence="15">The sequence shown here is derived from an EMBL/GenBank/DDBJ whole genome shotgun (WGS) entry which is preliminary data.</text>
</comment>
<evidence type="ECO:0000313" key="15">
    <source>
        <dbReference type="EMBL" id="HGF99929.1"/>
    </source>
</evidence>